<dbReference type="Gene3D" id="3.40.50.2020">
    <property type="match status" value="1"/>
</dbReference>
<reference evidence="2 3" key="1">
    <citation type="submission" date="2024-09" db="EMBL/GenBank/DDBJ databases">
        <authorList>
            <person name="Sun Q."/>
            <person name="Mori K."/>
        </authorList>
    </citation>
    <scope>NUCLEOTIDE SEQUENCE [LARGE SCALE GENOMIC DNA]</scope>
    <source>
        <strain evidence="2 3">NCAIM B.01794</strain>
    </source>
</reference>
<dbReference type="Pfam" id="PF00156">
    <property type="entry name" value="Pribosyltran"/>
    <property type="match status" value="1"/>
</dbReference>
<evidence type="ECO:0000313" key="3">
    <source>
        <dbReference type="Proteomes" id="UP001589891"/>
    </source>
</evidence>
<dbReference type="Proteomes" id="UP001589891">
    <property type="component" value="Unassembled WGS sequence"/>
</dbReference>
<keyword evidence="2" id="KW-0328">Glycosyltransferase</keyword>
<protein>
    <submittedName>
        <fullName evidence="2">Phosphoribosyltransferase</fullName>
    </submittedName>
</protein>
<dbReference type="Gene3D" id="3.30.1310.20">
    <property type="entry name" value="PRTase-like"/>
    <property type="match status" value="1"/>
</dbReference>
<gene>
    <name evidence="2" type="ORF">ACFFGX_14055</name>
</gene>
<feature type="domain" description="Phosphoribosyltransferase" evidence="1">
    <location>
        <begin position="13"/>
        <end position="183"/>
    </location>
</feature>
<dbReference type="InterPro" id="IPR029057">
    <property type="entry name" value="PRTase-like"/>
</dbReference>
<evidence type="ECO:0000259" key="1">
    <source>
        <dbReference type="Pfam" id="PF00156"/>
    </source>
</evidence>
<dbReference type="GO" id="GO:0016757">
    <property type="term" value="F:glycosyltransferase activity"/>
    <property type="evidence" value="ECO:0007669"/>
    <property type="project" value="UniProtKB-KW"/>
</dbReference>
<dbReference type="RefSeq" id="WP_376946905.1">
    <property type="nucleotide sequence ID" value="NZ_CP171449.1"/>
</dbReference>
<sequence length="228" mass="24802">MSLTIPFSDRAHAGRALAERLASEGPWDDALVLALPRGGVPMAYEAASRLGLELDILLVRKLGLPGHAELAMGAIASGAVRVMNEDIVHYAHVSTATVDAVAERELQELQRRERVYRGERPPPSVRGRPVILIDDGLATGATMRAAIEAAKLLGAAQVIVAVPVGAQDTVEQLRRQADRVICLFSPQDLVAVGYWYQDFGQTSDREVQELLQQAWSANRTNNYGERQA</sequence>
<evidence type="ECO:0000313" key="2">
    <source>
        <dbReference type="EMBL" id="MFC0710624.1"/>
    </source>
</evidence>
<keyword evidence="2" id="KW-0808">Transferase</keyword>
<dbReference type="EMBL" id="JBHLSS010000088">
    <property type="protein sequence ID" value="MFC0710624.1"/>
    <property type="molecule type" value="Genomic_DNA"/>
</dbReference>
<dbReference type="SUPFAM" id="SSF53271">
    <property type="entry name" value="PRTase-like"/>
    <property type="match status" value="1"/>
</dbReference>
<keyword evidence="3" id="KW-1185">Reference proteome</keyword>
<dbReference type="InterPro" id="IPR000836">
    <property type="entry name" value="PRTase_dom"/>
</dbReference>
<organism evidence="2 3">
    <name type="scientific">Azorhizophilus paspali</name>
    <name type="common">Azotobacter paspali</name>
    <dbReference type="NCBI Taxonomy" id="69963"/>
    <lineage>
        <taxon>Bacteria</taxon>
        <taxon>Pseudomonadati</taxon>
        <taxon>Pseudomonadota</taxon>
        <taxon>Gammaproteobacteria</taxon>
        <taxon>Pseudomonadales</taxon>
        <taxon>Pseudomonadaceae</taxon>
        <taxon>Azorhizophilus</taxon>
    </lineage>
</organism>
<comment type="caution">
    <text evidence="2">The sequence shown here is derived from an EMBL/GenBank/DDBJ whole genome shotgun (WGS) entry which is preliminary data.</text>
</comment>
<accession>A0ABV6SNW2</accession>
<proteinExistence type="predicted"/>
<dbReference type="CDD" id="cd06223">
    <property type="entry name" value="PRTases_typeI"/>
    <property type="match status" value="1"/>
</dbReference>
<name>A0ABV6SNW2_AZOPA</name>